<dbReference type="Proteomes" id="UP000001798">
    <property type="component" value="Chromosome 12"/>
</dbReference>
<feature type="chain" id="PRO_5016996494" evidence="1">
    <location>
        <begin position="20"/>
        <end position="102"/>
    </location>
</feature>
<dbReference type="OrthoDB" id="10297620at2759"/>
<sequence length="102" mass="11167">MFPSKTFLSYLALATIVYAAPVPNERAISVGIIGNEAIVEGFNEDLMYKKSRRSSIYAGIIGNEAIVEGFNEDLMSKKGQHVGIIGNEAIVEGFNEDLIRKD</sequence>
<reference evidence="2 3" key="3">
    <citation type="journal article" date="2017" name="Mol. Plant Pathol.">
        <title>A gapless genome sequence of the fungus Botrytis cinerea.</title>
        <authorList>
            <person name="Van Kan J.A."/>
            <person name="Stassen J.H."/>
            <person name="Mosbach A."/>
            <person name="Van Der Lee T.A."/>
            <person name="Faino L."/>
            <person name="Farmer A.D."/>
            <person name="Papasotiriou D.G."/>
            <person name="Zhou S."/>
            <person name="Seidl M.F."/>
            <person name="Cottam E."/>
            <person name="Edel D."/>
            <person name="Hahn M."/>
            <person name="Schwartz D.C."/>
            <person name="Dietrich R.A."/>
            <person name="Widdison S."/>
            <person name="Scalliet G."/>
        </authorList>
    </citation>
    <scope>NUCLEOTIDE SEQUENCE [LARGE SCALE GENOMIC DNA]</scope>
    <source>
        <strain evidence="2 3">B05.10</strain>
    </source>
</reference>
<reference evidence="2 3" key="1">
    <citation type="journal article" date="2011" name="PLoS Genet.">
        <title>Genomic analysis of the necrotrophic fungal pathogens Sclerotinia sclerotiorum and Botrytis cinerea.</title>
        <authorList>
            <person name="Amselem J."/>
            <person name="Cuomo C.A."/>
            <person name="van Kan J.A."/>
            <person name="Viaud M."/>
            <person name="Benito E.P."/>
            <person name="Couloux A."/>
            <person name="Coutinho P.M."/>
            <person name="de Vries R.P."/>
            <person name="Dyer P.S."/>
            <person name="Fillinger S."/>
            <person name="Fournier E."/>
            <person name="Gout L."/>
            <person name="Hahn M."/>
            <person name="Kohn L."/>
            <person name="Lapalu N."/>
            <person name="Plummer K.M."/>
            <person name="Pradier J.M."/>
            <person name="Quevillon E."/>
            <person name="Sharon A."/>
            <person name="Simon A."/>
            <person name="ten Have A."/>
            <person name="Tudzynski B."/>
            <person name="Tudzynski P."/>
            <person name="Wincker P."/>
            <person name="Andrew M."/>
            <person name="Anthouard V."/>
            <person name="Beever R.E."/>
            <person name="Beffa R."/>
            <person name="Benoit I."/>
            <person name="Bouzid O."/>
            <person name="Brault B."/>
            <person name="Chen Z."/>
            <person name="Choquer M."/>
            <person name="Collemare J."/>
            <person name="Cotton P."/>
            <person name="Danchin E.G."/>
            <person name="Da Silva C."/>
            <person name="Gautier A."/>
            <person name="Giraud C."/>
            <person name="Giraud T."/>
            <person name="Gonzalez C."/>
            <person name="Grossetete S."/>
            <person name="Guldener U."/>
            <person name="Henrissat B."/>
            <person name="Howlett B.J."/>
            <person name="Kodira C."/>
            <person name="Kretschmer M."/>
            <person name="Lappartient A."/>
            <person name="Leroch M."/>
            <person name="Levis C."/>
            <person name="Mauceli E."/>
            <person name="Neuveglise C."/>
            <person name="Oeser B."/>
            <person name="Pearson M."/>
            <person name="Poulain J."/>
            <person name="Poussereau N."/>
            <person name="Quesneville H."/>
            <person name="Rascle C."/>
            <person name="Schumacher J."/>
            <person name="Segurens B."/>
            <person name="Sexton A."/>
            <person name="Silva E."/>
            <person name="Sirven C."/>
            <person name="Soanes D.M."/>
            <person name="Talbot N.J."/>
            <person name="Templeton M."/>
            <person name="Yandava C."/>
            <person name="Yarden O."/>
            <person name="Zeng Q."/>
            <person name="Rollins J.A."/>
            <person name="Lebrun M.H."/>
            <person name="Dickman M."/>
        </authorList>
    </citation>
    <scope>NUCLEOTIDE SEQUENCE [LARGE SCALE GENOMIC DNA]</scope>
    <source>
        <strain evidence="2 3">B05.10</strain>
    </source>
</reference>
<dbReference type="KEGG" id="bfu:BCIN_12g06110"/>
<protein>
    <submittedName>
        <fullName evidence="2">Uncharacterized protein</fullName>
    </submittedName>
</protein>
<evidence type="ECO:0000313" key="2">
    <source>
        <dbReference type="EMBL" id="ATZ56077.1"/>
    </source>
</evidence>
<accession>A0A384K0M0</accession>
<reference evidence="2 3" key="2">
    <citation type="journal article" date="2012" name="Eukaryot. Cell">
        <title>Genome update of Botrytis cinerea strains B05.10 and T4.</title>
        <authorList>
            <person name="Staats M."/>
            <person name="van Kan J.A."/>
        </authorList>
    </citation>
    <scope>NUCLEOTIDE SEQUENCE [LARGE SCALE GENOMIC DNA]</scope>
    <source>
        <strain evidence="2 3">B05.10</strain>
    </source>
</reference>
<evidence type="ECO:0000256" key="1">
    <source>
        <dbReference type="SAM" id="SignalP"/>
    </source>
</evidence>
<dbReference type="RefSeq" id="XP_001551207.1">
    <property type="nucleotide sequence ID" value="XM_001551157.2"/>
</dbReference>
<dbReference type="AlphaFoldDB" id="A0A384K0M0"/>
<dbReference type="VEuPathDB" id="FungiDB:Bcin12g06110"/>
<feature type="signal peptide" evidence="1">
    <location>
        <begin position="1"/>
        <end position="19"/>
    </location>
</feature>
<keyword evidence="3" id="KW-1185">Reference proteome</keyword>
<organism evidence="2 3">
    <name type="scientific">Botryotinia fuckeliana (strain B05.10)</name>
    <name type="common">Noble rot fungus</name>
    <name type="synonym">Botrytis cinerea</name>
    <dbReference type="NCBI Taxonomy" id="332648"/>
    <lineage>
        <taxon>Eukaryota</taxon>
        <taxon>Fungi</taxon>
        <taxon>Dikarya</taxon>
        <taxon>Ascomycota</taxon>
        <taxon>Pezizomycotina</taxon>
        <taxon>Leotiomycetes</taxon>
        <taxon>Helotiales</taxon>
        <taxon>Sclerotiniaceae</taxon>
        <taxon>Botrytis</taxon>
    </lineage>
</organism>
<dbReference type="GeneID" id="5431734"/>
<keyword evidence="1" id="KW-0732">Signal</keyword>
<dbReference type="EMBL" id="CP009816">
    <property type="protein sequence ID" value="ATZ56077.1"/>
    <property type="molecule type" value="Genomic_DNA"/>
</dbReference>
<evidence type="ECO:0000313" key="3">
    <source>
        <dbReference type="Proteomes" id="UP000001798"/>
    </source>
</evidence>
<name>A0A384K0M0_BOTFB</name>
<gene>
    <name evidence="2" type="ORF">BCIN_12g06110</name>
</gene>
<proteinExistence type="predicted"/>